<name>A0ABV2L073_9HYPH</name>
<protein>
    <recommendedName>
        <fullName evidence="4">DUF4169 family protein</fullName>
    </recommendedName>
</protein>
<evidence type="ECO:0000256" key="1">
    <source>
        <dbReference type="SAM" id="MobiDB-lite"/>
    </source>
</evidence>
<reference evidence="2 3" key="1">
    <citation type="submission" date="2024-06" db="EMBL/GenBank/DDBJ databases">
        <title>Genomic Encyclopedia of Type Strains, Phase IV (KMG-IV): sequencing the most valuable type-strain genomes for metagenomic binning, comparative biology and taxonomic classification.</title>
        <authorList>
            <person name="Goeker M."/>
        </authorList>
    </citation>
    <scope>NUCLEOTIDE SEQUENCE [LARGE SCALE GENOMIC DNA]</scope>
    <source>
        <strain evidence="2 3">DSM 21331</strain>
    </source>
</reference>
<organism evidence="2 3">
    <name type="scientific">Methylobacterium goesingense</name>
    <dbReference type="NCBI Taxonomy" id="243690"/>
    <lineage>
        <taxon>Bacteria</taxon>
        <taxon>Pseudomonadati</taxon>
        <taxon>Pseudomonadota</taxon>
        <taxon>Alphaproteobacteria</taxon>
        <taxon>Hyphomicrobiales</taxon>
        <taxon>Methylobacteriaceae</taxon>
        <taxon>Methylobacterium</taxon>
    </lineage>
</organism>
<keyword evidence="3" id="KW-1185">Reference proteome</keyword>
<dbReference type="RefSeq" id="WP_354465557.1">
    <property type="nucleotide sequence ID" value="NZ_JBEPMM010000001.1"/>
</dbReference>
<evidence type="ECO:0000313" key="2">
    <source>
        <dbReference type="EMBL" id="MET3691224.1"/>
    </source>
</evidence>
<accession>A0ABV2L073</accession>
<gene>
    <name evidence="2" type="ORF">ABID43_000743</name>
</gene>
<feature type="compositionally biased region" description="Basic and acidic residues" evidence="1">
    <location>
        <begin position="21"/>
        <end position="36"/>
    </location>
</feature>
<sequence>MTDDETRTEDMAAPKGAPKSAAEHRAERLKAALRDNLRRRKAQVRGRSAGPAGSDETPDPEG</sequence>
<dbReference type="Proteomes" id="UP001549145">
    <property type="component" value="Unassembled WGS sequence"/>
</dbReference>
<feature type="compositionally biased region" description="Basic and acidic residues" evidence="1">
    <location>
        <begin position="1"/>
        <end position="12"/>
    </location>
</feature>
<evidence type="ECO:0008006" key="4">
    <source>
        <dbReference type="Google" id="ProtNLM"/>
    </source>
</evidence>
<proteinExistence type="predicted"/>
<dbReference type="EMBL" id="JBEPMM010000001">
    <property type="protein sequence ID" value="MET3691224.1"/>
    <property type="molecule type" value="Genomic_DNA"/>
</dbReference>
<feature type="region of interest" description="Disordered" evidence="1">
    <location>
        <begin position="1"/>
        <end position="62"/>
    </location>
</feature>
<comment type="caution">
    <text evidence="2">The sequence shown here is derived from an EMBL/GenBank/DDBJ whole genome shotgun (WGS) entry which is preliminary data.</text>
</comment>
<evidence type="ECO:0000313" key="3">
    <source>
        <dbReference type="Proteomes" id="UP001549145"/>
    </source>
</evidence>